<dbReference type="AlphaFoldDB" id="A0A821NNI2"/>
<dbReference type="Proteomes" id="UP000663880">
    <property type="component" value="Unassembled WGS sequence"/>
</dbReference>
<comment type="caution">
    <text evidence="2">The sequence shown here is derived from an EMBL/GenBank/DDBJ whole genome shotgun (WGS) entry which is preliminary data.</text>
</comment>
<keyword evidence="3" id="KW-1185">Reference proteome</keyword>
<evidence type="ECO:0000313" key="2">
    <source>
        <dbReference type="EMBL" id="CAF4788603.1"/>
    </source>
</evidence>
<feature type="region of interest" description="Disordered" evidence="1">
    <location>
        <begin position="67"/>
        <end position="113"/>
    </location>
</feature>
<dbReference type="EMBL" id="CAJOBZ010000005">
    <property type="protein sequence ID" value="CAF4788603.1"/>
    <property type="molecule type" value="Genomic_DNA"/>
</dbReference>
<feature type="compositionally biased region" description="Basic and acidic residues" evidence="1">
    <location>
        <begin position="67"/>
        <end position="88"/>
    </location>
</feature>
<name>A0A821NNI2_9NEOP</name>
<proteinExistence type="predicted"/>
<accession>A0A821NNI2</accession>
<evidence type="ECO:0000256" key="1">
    <source>
        <dbReference type="SAM" id="MobiDB-lite"/>
    </source>
</evidence>
<evidence type="ECO:0000313" key="3">
    <source>
        <dbReference type="Proteomes" id="UP000663880"/>
    </source>
</evidence>
<gene>
    <name evidence="2" type="ORF">PMACD_LOCUS2755</name>
</gene>
<protein>
    <submittedName>
        <fullName evidence="2">Uncharacterized protein</fullName>
    </submittedName>
</protein>
<reference evidence="2" key="1">
    <citation type="submission" date="2021-02" db="EMBL/GenBank/DDBJ databases">
        <authorList>
            <person name="Steward A R."/>
        </authorList>
    </citation>
    <scope>NUCLEOTIDE SEQUENCE</scope>
</reference>
<sequence>MYIVIIIQGDPPKKNGITLTQIARYGILSAIDDCTHSQIVKQFVRACQLWETSPENISKELFWEPEKPRQADEATQVELDRHTQERLGKMSSRPNAMEADGTHVWGHTISQVH</sequence>
<organism evidence="2 3">
    <name type="scientific">Pieris macdunnoughi</name>
    <dbReference type="NCBI Taxonomy" id="345717"/>
    <lineage>
        <taxon>Eukaryota</taxon>
        <taxon>Metazoa</taxon>
        <taxon>Ecdysozoa</taxon>
        <taxon>Arthropoda</taxon>
        <taxon>Hexapoda</taxon>
        <taxon>Insecta</taxon>
        <taxon>Pterygota</taxon>
        <taxon>Neoptera</taxon>
        <taxon>Endopterygota</taxon>
        <taxon>Lepidoptera</taxon>
        <taxon>Glossata</taxon>
        <taxon>Ditrysia</taxon>
        <taxon>Papilionoidea</taxon>
        <taxon>Pieridae</taxon>
        <taxon>Pierinae</taxon>
        <taxon>Pieris</taxon>
    </lineage>
</organism>